<evidence type="ECO:0000313" key="2">
    <source>
        <dbReference type="Proteomes" id="UP000094236"/>
    </source>
</evidence>
<sequence length="485" mass="56233">MAQSAFNSIVNFNSTESSQLEINDETVMDNSIKKCNKCDCNFQNDVDDYKYKWCFKCRQKKRMKNKRERTNKRRRLGFASLEERIAPELSLQSITTGSIQNDSNTSAAIIKDNAEEQDFKKFYNSTEFLNYLVSCSMIKGHHTKLIFQTVVSATEISRFPKGFDFISIGAKTISKSKDLNVVDNVSYEDESIMSDFIQLVQPTSIIESSTVMSLLNLVSSPLLSIASIYIEKKFGLIIVNQPDSNSFLIQNNKKILDQLIIKLQNFEMMRNYIKANEVNSSKLQDEITFIFNIYAINASLSNQAYKYFKNYKFSIVKDLPTMINEYLVVPKLSNLDEAFYLKKKINDQIFEKYIMKISALTNYQFSRKRRDISQNGNFVLSYYCRQDNHYKKAELTNNKNIFDCKSKLGVIYNSIEGNLKMTYSHNEHEKFPQDSSLNDNENIINDNPYHRSDDPEWKNFSAVLNFTHDAHQQTNETHGNSNVKI</sequence>
<dbReference type="Proteomes" id="UP000094236">
    <property type="component" value="Unassembled WGS sequence"/>
</dbReference>
<reference evidence="2" key="1">
    <citation type="submission" date="2016-05" db="EMBL/GenBank/DDBJ databases">
        <title>Comparative genomics of biotechnologically important yeasts.</title>
        <authorList>
            <consortium name="DOE Joint Genome Institute"/>
            <person name="Riley R."/>
            <person name="Haridas S."/>
            <person name="Wolfe K.H."/>
            <person name="Lopes M.R."/>
            <person name="Hittinger C.T."/>
            <person name="Goker M."/>
            <person name="Salamov A."/>
            <person name="Wisecaver J."/>
            <person name="Long T.M."/>
            <person name="Aerts A.L."/>
            <person name="Barry K."/>
            <person name="Choi C."/>
            <person name="Clum A."/>
            <person name="Coughlan A.Y."/>
            <person name="Deshpande S."/>
            <person name="Douglass A.P."/>
            <person name="Hanson S.J."/>
            <person name="Klenk H.-P."/>
            <person name="Labutti K."/>
            <person name="Lapidus A."/>
            <person name="Lindquist E."/>
            <person name="Lipzen A."/>
            <person name="Meier-Kolthoff J.P."/>
            <person name="Ohm R.A."/>
            <person name="Otillar R.P."/>
            <person name="Pangilinan J."/>
            <person name="Peng Y."/>
            <person name="Rokas A."/>
            <person name="Rosa C.A."/>
            <person name="Scheuner C."/>
            <person name="Sibirny A.A."/>
            <person name="Slot J.C."/>
            <person name="Stielow J.B."/>
            <person name="Sun H."/>
            <person name="Kurtzman C.P."/>
            <person name="Blackwell M."/>
            <person name="Grigoriev I.V."/>
            <person name="Jeffries T.W."/>
        </authorList>
    </citation>
    <scope>NUCLEOTIDE SEQUENCE [LARGE SCALE GENOMIC DNA]</scope>
    <source>
        <strain evidence="2">NRRL Y-2460</strain>
    </source>
</reference>
<name>A0A1E4TXR6_PACTA</name>
<dbReference type="EMBL" id="KV454012">
    <property type="protein sequence ID" value="ODV96550.1"/>
    <property type="molecule type" value="Genomic_DNA"/>
</dbReference>
<gene>
    <name evidence="1" type="ORF">PACTADRAFT_15086</name>
</gene>
<keyword evidence="2" id="KW-1185">Reference proteome</keyword>
<organism evidence="1 2">
    <name type="scientific">Pachysolen tannophilus NRRL Y-2460</name>
    <dbReference type="NCBI Taxonomy" id="669874"/>
    <lineage>
        <taxon>Eukaryota</taxon>
        <taxon>Fungi</taxon>
        <taxon>Dikarya</taxon>
        <taxon>Ascomycota</taxon>
        <taxon>Saccharomycotina</taxon>
        <taxon>Pichiomycetes</taxon>
        <taxon>Pachysolenaceae</taxon>
        <taxon>Pachysolen</taxon>
    </lineage>
</organism>
<dbReference type="AlphaFoldDB" id="A0A1E4TXR6"/>
<evidence type="ECO:0000313" key="1">
    <source>
        <dbReference type="EMBL" id="ODV96550.1"/>
    </source>
</evidence>
<proteinExistence type="predicted"/>
<accession>A0A1E4TXR6</accession>
<protein>
    <submittedName>
        <fullName evidence="1">Uncharacterized protein</fullName>
    </submittedName>
</protein>